<evidence type="ECO:0000256" key="1">
    <source>
        <dbReference type="ARBA" id="ARBA00000903"/>
    </source>
</evidence>
<evidence type="ECO:0000256" key="8">
    <source>
        <dbReference type="ARBA" id="ARBA00022691"/>
    </source>
</evidence>
<evidence type="ECO:0000256" key="2">
    <source>
        <dbReference type="ARBA" id="ARBA00004496"/>
    </source>
</evidence>
<accession>A0ABV7D6G0</accession>
<proteinExistence type="inferred from homology"/>
<dbReference type="InterPro" id="IPR029063">
    <property type="entry name" value="SAM-dependent_MTases_sf"/>
</dbReference>
<dbReference type="InterPro" id="IPR025835">
    <property type="entry name" value="Thiopurine_S-MeTrfase"/>
</dbReference>
<protein>
    <recommendedName>
        <fullName evidence="4 9">Thiopurine S-methyltransferase</fullName>
        <ecNumber evidence="4 9">2.1.1.67</ecNumber>
    </recommendedName>
    <alternativeName>
        <fullName evidence="9">Thiopurine methyltransferase</fullName>
    </alternativeName>
</protein>
<dbReference type="Pfam" id="PF05724">
    <property type="entry name" value="TPMT"/>
    <property type="match status" value="1"/>
</dbReference>
<keyword evidence="11" id="KW-1185">Reference proteome</keyword>
<dbReference type="PROSITE" id="PS51585">
    <property type="entry name" value="SAM_MT_TPMT"/>
    <property type="match status" value="1"/>
</dbReference>
<dbReference type="EMBL" id="JBHRSL010000010">
    <property type="protein sequence ID" value="MFC3052789.1"/>
    <property type="molecule type" value="Genomic_DNA"/>
</dbReference>
<feature type="binding site" evidence="9">
    <location>
        <position position="45"/>
    </location>
    <ligand>
        <name>S-adenosyl-L-methionine</name>
        <dbReference type="ChEBI" id="CHEBI:59789"/>
    </ligand>
</feature>
<evidence type="ECO:0000256" key="4">
    <source>
        <dbReference type="ARBA" id="ARBA00011905"/>
    </source>
</evidence>
<dbReference type="EC" id="2.1.1.67" evidence="4 9"/>
<evidence type="ECO:0000256" key="7">
    <source>
        <dbReference type="ARBA" id="ARBA00022679"/>
    </source>
</evidence>
<keyword evidence="7 9" id="KW-0808">Transferase</keyword>
<reference evidence="11" key="1">
    <citation type="journal article" date="2019" name="Int. J. Syst. Evol. Microbiol.">
        <title>The Global Catalogue of Microorganisms (GCM) 10K type strain sequencing project: providing services to taxonomists for standard genome sequencing and annotation.</title>
        <authorList>
            <consortium name="The Broad Institute Genomics Platform"/>
            <consortium name="The Broad Institute Genome Sequencing Center for Infectious Disease"/>
            <person name="Wu L."/>
            <person name="Ma J."/>
        </authorList>
    </citation>
    <scope>NUCLEOTIDE SEQUENCE [LARGE SCALE GENOMIC DNA]</scope>
    <source>
        <strain evidence="11">KCTC 62164</strain>
    </source>
</reference>
<dbReference type="PIRSF" id="PIRSF023956">
    <property type="entry name" value="Thiopurine_S-methyltransferase"/>
    <property type="match status" value="1"/>
</dbReference>
<dbReference type="GO" id="GO:0032259">
    <property type="term" value="P:methylation"/>
    <property type="evidence" value="ECO:0007669"/>
    <property type="project" value="UniProtKB-KW"/>
</dbReference>
<evidence type="ECO:0000256" key="6">
    <source>
        <dbReference type="ARBA" id="ARBA00022603"/>
    </source>
</evidence>
<evidence type="ECO:0000256" key="3">
    <source>
        <dbReference type="ARBA" id="ARBA00008145"/>
    </source>
</evidence>
<evidence type="ECO:0000313" key="10">
    <source>
        <dbReference type="EMBL" id="MFC3052789.1"/>
    </source>
</evidence>
<dbReference type="InterPro" id="IPR022474">
    <property type="entry name" value="Thiopur_S-MeTfrase_Se/Te_detox"/>
</dbReference>
<comment type="catalytic activity">
    <reaction evidence="1 9">
        <text>S-adenosyl-L-methionine + a thiopurine = S-adenosyl-L-homocysteine + a thiopurine S-methylether.</text>
        <dbReference type="EC" id="2.1.1.67"/>
    </reaction>
</comment>
<keyword evidence="5 9" id="KW-0963">Cytoplasm</keyword>
<dbReference type="Proteomes" id="UP001595444">
    <property type="component" value="Unassembled WGS sequence"/>
</dbReference>
<keyword evidence="6 9" id="KW-0489">Methyltransferase</keyword>
<feature type="binding site" evidence="9">
    <location>
        <position position="10"/>
    </location>
    <ligand>
        <name>S-adenosyl-L-methionine</name>
        <dbReference type="ChEBI" id="CHEBI:59789"/>
    </ligand>
</feature>
<evidence type="ECO:0000256" key="5">
    <source>
        <dbReference type="ARBA" id="ARBA00022490"/>
    </source>
</evidence>
<comment type="caution">
    <text evidence="10">The sequence shown here is derived from an EMBL/GenBank/DDBJ whole genome shotgun (WGS) entry which is preliminary data.</text>
</comment>
<sequence length="212" mass="23613">MENEFWLDKWQKNDIAFHEGQANEQLVKHFNALALPVAARVFVPLCGKTRDIAWLLSRNYTVVGAELSELAVKQLFDELGVTPHVVDGTLTTYSAENIDIFVGDIFALSAELLGQVDAVYDRAALVALPATVRAHYTKHLCMITHTAPQLAITYTYDQSQMAGPPFSVPDEEVRQHYGSAYKLRLLAREQVQGGLKGKCAAEESVWVIEPHM</sequence>
<comment type="subcellular location">
    <subcellularLocation>
        <location evidence="2 9">Cytoplasm</location>
    </subcellularLocation>
</comment>
<comment type="similarity">
    <text evidence="3 9">Belongs to the class I-like SAM-binding methyltransferase superfamily. TPMT family.</text>
</comment>
<dbReference type="SUPFAM" id="SSF53335">
    <property type="entry name" value="S-adenosyl-L-methionine-dependent methyltransferases"/>
    <property type="match status" value="1"/>
</dbReference>
<dbReference type="NCBIfam" id="TIGR03840">
    <property type="entry name" value="TMPT_Se_Te"/>
    <property type="match status" value="1"/>
</dbReference>
<evidence type="ECO:0000313" key="11">
    <source>
        <dbReference type="Proteomes" id="UP001595444"/>
    </source>
</evidence>
<dbReference type="PANTHER" id="PTHR10259">
    <property type="entry name" value="THIOPURINE S-METHYLTRANSFERASE"/>
    <property type="match status" value="1"/>
</dbReference>
<dbReference type="HAMAP" id="MF_00812">
    <property type="entry name" value="Thiopur_methtran"/>
    <property type="match status" value="1"/>
</dbReference>
<dbReference type="Gene3D" id="3.40.50.150">
    <property type="entry name" value="Vaccinia Virus protein VP39"/>
    <property type="match status" value="1"/>
</dbReference>
<dbReference type="RefSeq" id="WP_194213564.1">
    <property type="nucleotide sequence ID" value="NZ_CP061205.1"/>
</dbReference>
<evidence type="ECO:0000256" key="9">
    <source>
        <dbReference type="HAMAP-Rule" id="MF_00812"/>
    </source>
</evidence>
<dbReference type="PANTHER" id="PTHR10259:SF11">
    <property type="entry name" value="THIOPURINE S-METHYLTRANSFERASE"/>
    <property type="match status" value="1"/>
</dbReference>
<dbReference type="GO" id="GO:0008119">
    <property type="term" value="F:thiopurine S-methyltransferase activity"/>
    <property type="evidence" value="ECO:0007669"/>
    <property type="project" value="UniProtKB-EC"/>
</dbReference>
<organism evidence="10 11">
    <name type="scientific">Kordiimonas pumila</name>
    <dbReference type="NCBI Taxonomy" id="2161677"/>
    <lineage>
        <taxon>Bacteria</taxon>
        <taxon>Pseudomonadati</taxon>
        <taxon>Pseudomonadota</taxon>
        <taxon>Alphaproteobacteria</taxon>
        <taxon>Kordiimonadales</taxon>
        <taxon>Kordiimonadaceae</taxon>
        <taxon>Kordiimonas</taxon>
    </lineage>
</organism>
<keyword evidence="8 9" id="KW-0949">S-adenosyl-L-methionine</keyword>
<gene>
    <name evidence="10" type="primary">tmpT</name>
    <name evidence="9" type="synonym">tpm</name>
    <name evidence="10" type="ORF">ACFOKA_12815</name>
</gene>
<feature type="binding site" evidence="9">
    <location>
        <position position="66"/>
    </location>
    <ligand>
        <name>S-adenosyl-L-methionine</name>
        <dbReference type="ChEBI" id="CHEBI:59789"/>
    </ligand>
</feature>
<name>A0ABV7D6G0_9PROT</name>
<feature type="binding site" evidence="9">
    <location>
        <position position="122"/>
    </location>
    <ligand>
        <name>S-adenosyl-L-methionine</name>
        <dbReference type="ChEBI" id="CHEBI:59789"/>
    </ligand>
</feature>
<dbReference type="InterPro" id="IPR008854">
    <property type="entry name" value="TPMT"/>
</dbReference>
<dbReference type="NCBIfam" id="NF009732">
    <property type="entry name" value="PRK13255.1"/>
    <property type="match status" value="1"/>
</dbReference>